<evidence type="ECO:0000256" key="9">
    <source>
        <dbReference type="ARBA" id="ARBA00023075"/>
    </source>
</evidence>
<dbReference type="EC" id="7.1.1.2" evidence="13"/>
<geneLocation type="mitochondrion" evidence="15"/>
<dbReference type="GO" id="GO:0005743">
    <property type="term" value="C:mitochondrial inner membrane"/>
    <property type="evidence" value="ECO:0007669"/>
    <property type="project" value="UniProtKB-SubCell"/>
</dbReference>
<comment type="subcellular location">
    <subcellularLocation>
        <location evidence="2 12">Mitochondrion inner membrane</location>
        <topology evidence="2 12">Multi-pass membrane protein</topology>
    </subcellularLocation>
</comment>
<evidence type="ECO:0000256" key="1">
    <source>
        <dbReference type="ARBA" id="ARBA00003257"/>
    </source>
</evidence>
<feature type="transmembrane region" description="Helical" evidence="14">
    <location>
        <begin position="69"/>
        <end position="89"/>
    </location>
</feature>
<keyword evidence="10 13" id="KW-0496">Mitochondrion</keyword>
<feature type="transmembrane region" description="Helical" evidence="14">
    <location>
        <begin position="277"/>
        <end position="298"/>
    </location>
</feature>
<dbReference type="PANTHER" id="PTHR11432">
    <property type="entry name" value="NADH DEHYDROGENASE SUBUNIT 1"/>
    <property type="match status" value="1"/>
</dbReference>
<keyword evidence="5" id="KW-0813">Transport</keyword>
<comment type="catalytic activity">
    <reaction evidence="13">
        <text>a ubiquinone + NADH + 5 H(+)(in) = a ubiquinol + NAD(+) + 4 H(+)(out)</text>
        <dbReference type="Rhea" id="RHEA:29091"/>
        <dbReference type="Rhea" id="RHEA-COMP:9565"/>
        <dbReference type="Rhea" id="RHEA-COMP:9566"/>
        <dbReference type="ChEBI" id="CHEBI:15378"/>
        <dbReference type="ChEBI" id="CHEBI:16389"/>
        <dbReference type="ChEBI" id="CHEBI:17976"/>
        <dbReference type="ChEBI" id="CHEBI:57540"/>
        <dbReference type="ChEBI" id="CHEBI:57945"/>
        <dbReference type="EC" id="7.1.1.2"/>
    </reaction>
</comment>
<dbReference type="AlphaFoldDB" id="A0A7U0R6S2"/>
<name>A0A7U0R6S2_9HYME</name>
<feature type="transmembrane region" description="Helical" evidence="14">
    <location>
        <begin position="6"/>
        <end position="24"/>
    </location>
</feature>
<feature type="transmembrane region" description="Helical" evidence="14">
    <location>
        <begin position="173"/>
        <end position="193"/>
    </location>
</feature>
<dbReference type="PROSITE" id="PS00667">
    <property type="entry name" value="COMPLEX1_ND1_1"/>
    <property type="match status" value="1"/>
</dbReference>
<sequence length="307" mass="36266">MASILNLIVMMLSVLISVAFLTLLERKILGYIQMRKGPNKASIMGLLQPIADAIKLISKEWSFLYVNKILFMFSPLLMITLSMLMWFLYPWSNNYLLNNSFMLLIALLGLNVYPVMLIGWVSNNNYAMLGSIRSIAQMISFEISLFLMFFILMMLTESYSLKDLYKSQYSFKFVMLILPVYLFFFTSMLIELNRTPFDLIEGESELVSGFNVEYYSSFFTLIFLAEYSSIIFMSYIMSVMFFGMKINSLQFVILLMFHMMLIIWMRGVLPRIRYDKLMMMCWTDFLMITMMYNLYIYLIKEIMMNMN</sequence>
<feature type="transmembrane region" description="Helical" evidence="14">
    <location>
        <begin position="134"/>
        <end position="153"/>
    </location>
</feature>
<dbReference type="InterPro" id="IPR018086">
    <property type="entry name" value="NADH_UbQ_OxRdtase_su1_CS"/>
</dbReference>
<dbReference type="InterPro" id="IPR001694">
    <property type="entry name" value="NADH_UbQ_OxRdtase_su1/FPO"/>
</dbReference>
<evidence type="ECO:0000256" key="10">
    <source>
        <dbReference type="ARBA" id="ARBA00023128"/>
    </source>
</evidence>
<feature type="transmembrane region" description="Helical" evidence="14">
    <location>
        <begin position="248"/>
        <end position="265"/>
    </location>
</feature>
<comment type="function">
    <text evidence="1">Core subunit of the mitochondrial membrane respiratory chain NADH dehydrogenase (Complex I) that is believed to belong to the minimal assembly required for catalysis. Complex I functions in the transfer of electrons from NADH to the respiratory chain. The immediate electron acceptor for the enzyme is believed to be ubiquinone.</text>
</comment>
<keyword evidence="6 12" id="KW-0812">Transmembrane</keyword>
<evidence type="ECO:0000256" key="8">
    <source>
        <dbReference type="ARBA" id="ARBA00022989"/>
    </source>
</evidence>
<gene>
    <name evidence="15" type="primary">nad1</name>
</gene>
<evidence type="ECO:0000256" key="11">
    <source>
        <dbReference type="ARBA" id="ARBA00023136"/>
    </source>
</evidence>
<evidence type="ECO:0000256" key="3">
    <source>
        <dbReference type="ARBA" id="ARBA00010535"/>
    </source>
</evidence>
<dbReference type="EMBL" id="MW281320">
    <property type="protein sequence ID" value="QQX28011.1"/>
    <property type="molecule type" value="Genomic_DNA"/>
</dbReference>
<dbReference type="Pfam" id="PF00146">
    <property type="entry name" value="NADHdh"/>
    <property type="match status" value="1"/>
</dbReference>
<dbReference type="PANTHER" id="PTHR11432:SF3">
    <property type="entry name" value="NADH-UBIQUINONE OXIDOREDUCTASE CHAIN 1"/>
    <property type="match status" value="1"/>
</dbReference>
<dbReference type="GO" id="GO:0003954">
    <property type="term" value="F:NADH dehydrogenase activity"/>
    <property type="evidence" value="ECO:0007669"/>
    <property type="project" value="TreeGrafter"/>
</dbReference>
<reference evidence="15" key="1">
    <citation type="submission" date="2020-11" db="EMBL/GenBank/DDBJ databases">
        <title>First mtgenome sequences from three genera and phylogenetic relationships of the family Apidae based on mtgenome sequences (Hymenoptera: Apoidea).</title>
        <authorList>
            <person name="Wen Z."/>
            <person name="Chen B."/>
        </authorList>
    </citation>
    <scope>NUCLEOTIDE SEQUENCE</scope>
</reference>
<evidence type="ECO:0000256" key="7">
    <source>
        <dbReference type="ARBA" id="ARBA00022792"/>
    </source>
</evidence>
<keyword evidence="11 14" id="KW-0472">Membrane</keyword>
<keyword evidence="12" id="KW-0520">NAD</keyword>
<evidence type="ECO:0000256" key="12">
    <source>
        <dbReference type="RuleBase" id="RU000471"/>
    </source>
</evidence>
<keyword evidence="8 14" id="KW-1133">Transmembrane helix</keyword>
<protein>
    <recommendedName>
        <fullName evidence="4 13">NADH-ubiquinone oxidoreductase chain 1</fullName>
        <ecNumber evidence="13">7.1.1.2</ecNumber>
    </recommendedName>
</protein>
<evidence type="ECO:0000256" key="13">
    <source>
        <dbReference type="RuleBase" id="RU000473"/>
    </source>
</evidence>
<evidence type="ECO:0000256" key="2">
    <source>
        <dbReference type="ARBA" id="ARBA00004448"/>
    </source>
</evidence>
<proteinExistence type="inferred from homology"/>
<dbReference type="GO" id="GO:0008137">
    <property type="term" value="F:NADH dehydrogenase (ubiquinone) activity"/>
    <property type="evidence" value="ECO:0007669"/>
    <property type="project" value="UniProtKB-EC"/>
</dbReference>
<evidence type="ECO:0000256" key="5">
    <source>
        <dbReference type="ARBA" id="ARBA00022448"/>
    </source>
</evidence>
<accession>A0A7U0R6S2</accession>
<dbReference type="PROSITE" id="PS00668">
    <property type="entry name" value="COMPLEX1_ND1_2"/>
    <property type="match status" value="1"/>
</dbReference>
<keyword evidence="9 13" id="KW-0830">Ubiquinone</keyword>
<comment type="similarity">
    <text evidence="3 12">Belongs to the complex I subunit 1 family.</text>
</comment>
<dbReference type="GO" id="GO:0009060">
    <property type="term" value="P:aerobic respiration"/>
    <property type="evidence" value="ECO:0007669"/>
    <property type="project" value="TreeGrafter"/>
</dbReference>
<evidence type="ECO:0000256" key="6">
    <source>
        <dbReference type="ARBA" id="ARBA00022692"/>
    </source>
</evidence>
<evidence type="ECO:0000256" key="14">
    <source>
        <dbReference type="SAM" id="Phobius"/>
    </source>
</evidence>
<keyword evidence="7" id="KW-0999">Mitochondrion inner membrane</keyword>
<evidence type="ECO:0000256" key="4">
    <source>
        <dbReference type="ARBA" id="ARBA00021009"/>
    </source>
</evidence>
<organism evidence="15">
    <name type="scientific">Amegilla calceifera</name>
    <dbReference type="NCBI Taxonomy" id="597987"/>
    <lineage>
        <taxon>Eukaryota</taxon>
        <taxon>Metazoa</taxon>
        <taxon>Ecdysozoa</taxon>
        <taxon>Arthropoda</taxon>
        <taxon>Hexapoda</taxon>
        <taxon>Insecta</taxon>
        <taxon>Pterygota</taxon>
        <taxon>Neoptera</taxon>
        <taxon>Endopterygota</taxon>
        <taxon>Hymenoptera</taxon>
        <taxon>Apocrita</taxon>
        <taxon>Aculeata</taxon>
        <taxon>Apoidea</taxon>
        <taxon>Anthophila</taxon>
        <taxon>Apidae</taxon>
        <taxon>Amegilla</taxon>
    </lineage>
</organism>
<feature type="transmembrane region" description="Helical" evidence="14">
    <location>
        <begin position="101"/>
        <end position="122"/>
    </location>
</feature>
<feature type="transmembrane region" description="Helical" evidence="14">
    <location>
        <begin position="214"/>
        <end position="236"/>
    </location>
</feature>
<evidence type="ECO:0000313" key="15">
    <source>
        <dbReference type="EMBL" id="QQX28011.1"/>
    </source>
</evidence>